<evidence type="ECO:0000256" key="2">
    <source>
        <dbReference type="SAM" id="MobiDB-lite"/>
    </source>
</evidence>
<feature type="domain" description="C2H2-type" evidence="3">
    <location>
        <begin position="642"/>
        <end position="674"/>
    </location>
</feature>
<protein>
    <recommendedName>
        <fullName evidence="3">C2H2-type domain-containing protein</fullName>
    </recommendedName>
</protein>
<feature type="region of interest" description="Disordered" evidence="2">
    <location>
        <begin position="465"/>
        <end position="484"/>
    </location>
</feature>
<keyword evidence="1" id="KW-0862">Zinc</keyword>
<evidence type="ECO:0000259" key="3">
    <source>
        <dbReference type="PROSITE" id="PS50157"/>
    </source>
</evidence>
<dbReference type="EMBL" id="CCAG010001331">
    <property type="status" value="NOT_ANNOTATED_CDS"/>
    <property type="molecule type" value="Genomic_DNA"/>
</dbReference>
<name>A0A1B0FI62_GLOMM</name>
<feature type="region of interest" description="Disordered" evidence="2">
    <location>
        <begin position="707"/>
        <end position="763"/>
    </location>
</feature>
<feature type="region of interest" description="Disordered" evidence="2">
    <location>
        <begin position="299"/>
        <end position="337"/>
    </location>
</feature>
<dbReference type="Proteomes" id="UP000092444">
    <property type="component" value="Unassembled WGS sequence"/>
</dbReference>
<dbReference type="EnsemblMetazoa" id="GMOY003483-RA">
    <property type="protein sequence ID" value="GMOY003483-PA"/>
    <property type="gene ID" value="GMOY003483"/>
</dbReference>
<reference evidence="4" key="1">
    <citation type="submission" date="2020-05" db="UniProtKB">
        <authorList>
            <consortium name="EnsemblMetazoa"/>
        </authorList>
    </citation>
    <scope>IDENTIFICATION</scope>
    <source>
        <strain evidence="4">Yale</strain>
    </source>
</reference>
<evidence type="ECO:0000256" key="1">
    <source>
        <dbReference type="PROSITE-ProRule" id="PRU00042"/>
    </source>
</evidence>
<dbReference type="VEuPathDB" id="VectorBase:GMOY003483"/>
<feature type="compositionally biased region" description="Low complexity" evidence="2">
    <location>
        <begin position="299"/>
        <end position="310"/>
    </location>
</feature>
<dbReference type="STRING" id="37546.A0A1B0FI62"/>
<dbReference type="InterPro" id="IPR013087">
    <property type="entry name" value="Znf_C2H2_type"/>
</dbReference>
<proteinExistence type="predicted"/>
<dbReference type="GO" id="GO:0008270">
    <property type="term" value="F:zinc ion binding"/>
    <property type="evidence" value="ECO:0007669"/>
    <property type="project" value="UniProtKB-KW"/>
</dbReference>
<organism evidence="4 5">
    <name type="scientific">Glossina morsitans morsitans</name>
    <name type="common">Savannah tsetse fly</name>
    <dbReference type="NCBI Taxonomy" id="37546"/>
    <lineage>
        <taxon>Eukaryota</taxon>
        <taxon>Metazoa</taxon>
        <taxon>Ecdysozoa</taxon>
        <taxon>Arthropoda</taxon>
        <taxon>Hexapoda</taxon>
        <taxon>Insecta</taxon>
        <taxon>Pterygota</taxon>
        <taxon>Neoptera</taxon>
        <taxon>Endopterygota</taxon>
        <taxon>Diptera</taxon>
        <taxon>Brachycera</taxon>
        <taxon>Muscomorpha</taxon>
        <taxon>Hippoboscoidea</taxon>
        <taxon>Glossinidae</taxon>
        <taxon>Glossina</taxon>
    </lineage>
</organism>
<dbReference type="PROSITE" id="PS50157">
    <property type="entry name" value="ZINC_FINGER_C2H2_2"/>
    <property type="match status" value="1"/>
</dbReference>
<dbReference type="AlphaFoldDB" id="A0A1B0FI62"/>
<accession>A0A1B0FI62</accession>
<feature type="region of interest" description="Disordered" evidence="2">
    <location>
        <begin position="619"/>
        <end position="639"/>
    </location>
</feature>
<keyword evidence="5" id="KW-1185">Reference proteome</keyword>
<keyword evidence="1" id="KW-0479">Metal-binding</keyword>
<evidence type="ECO:0000313" key="5">
    <source>
        <dbReference type="Proteomes" id="UP000092444"/>
    </source>
</evidence>
<keyword evidence="1" id="KW-0863">Zinc-finger</keyword>
<evidence type="ECO:0000313" key="4">
    <source>
        <dbReference type="EnsemblMetazoa" id="GMOY003483-PA"/>
    </source>
</evidence>
<sequence length="763" mass="85511">MGESGYQMNEPSEADTIDLSFISRTDFSNSDVERVLLESEESILNSIEPISDCHDSSAFLSPMNDILGDLNEFGKSFYSDQSGSSQQLVRSAISCSWPGQREPSFINLPMPTPYANVNQDIKIRPSLESVSIYDLETPPDHSTLMTENEVEFTTSDCTYIGPEYPSNLNQWLFNSEQQQQQEAYMSPSIQGMDHMSGMAPLPINAASQVNPNYSANFLNTVQSYGSSIASLPIPLEDNFFTSHSMQRNFSAETPSAHAQNVPTMKTAEVVCNAFHKDFQDKPESSEQMQWKFGSNFQISSNNVSNNSSTSDEAEGRPGSNALLPLRPHGQHHMQRKDATMQRNLSEVPHQQSLANVLDKNGMHWGSIFPRNQLIQPPEMVVMHPLRTRKILASKRISSMSTAQTVTHQNSTDVINCSQDNPVSLACKAVQRNENAEKDSVEKDCDQTIYLFDDFSNFNITNIPMIKERSRSENRSKNRRKQKLQTIPGSENVIFEIQHGVGNVVEDFVPIQAVVEDYEKESKGEGTQDPYSETELPELDEIFRRKKKPAAVVAIGSKRNYQITQPVVQPSIPKKVYRGVDQSPPKKLQESSASFEEKISVSIAIRKARSYLAINKSDWTYSTDSDSEESGRRDDQTPAAKSFKCTKCKKIFKTTRSLAIHTKRCINSSHQDKSDILSIVLAESKSNGESNRNENSKTSSDELQSLSILNDEGRPQCNNLMPKMANSQVEESLISKHKPRPITRSQTRRSTGRSVSYTGTKRSN</sequence>
<feature type="compositionally biased region" description="Basic and acidic residues" evidence="2">
    <location>
        <begin position="465"/>
        <end position="475"/>
    </location>
</feature>
<feature type="compositionally biased region" description="Basic residues" evidence="2">
    <location>
        <begin position="734"/>
        <end position="750"/>
    </location>
</feature>